<proteinExistence type="predicted"/>
<organism evidence="2 3">
    <name type="scientific">Priestia megaterium</name>
    <name type="common">Bacillus megaterium</name>
    <dbReference type="NCBI Taxonomy" id="1404"/>
    <lineage>
        <taxon>Bacteria</taxon>
        <taxon>Bacillati</taxon>
        <taxon>Bacillota</taxon>
        <taxon>Bacilli</taxon>
        <taxon>Bacillales</taxon>
        <taxon>Bacillaceae</taxon>
        <taxon>Priestia</taxon>
    </lineage>
</organism>
<protein>
    <recommendedName>
        <fullName evidence="1">VWFA domain-containing protein</fullName>
    </recommendedName>
</protein>
<dbReference type="RefSeq" id="WP_114894449.1">
    <property type="nucleotide sequence ID" value="NZ_CP022674.1"/>
</dbReference>
<dbReference type="Pfam" id="PF13519">
    <property type="entry name" value="VWA_2"/>
    <property type="match status" value="1"/>
</dbReference>
<dbReference type="InterPro" id="IPR036465">
    <property type="entry name" value="vWFA_dom_sf"/>
</dbReference>
<dbReference type="Gene3D" id="3.40.50.410">
    <property type="entry name" value="von Willebrand factor, type A domain"/>
    <property type="match status" value="1"/>
</dbReference>
<evidence type="ECO:0000313" key="2">
    <source>
        <dbReference type="EMBL" id="AXI27987.1"/>
    </source>
</evidence>
<name>A0AA86LTU7_PRIMG</name>
<dbReference type="EMBL" id="CP022674">
    <property type="protein sequence ID" value="AXI27987.1"/>
    <property type="molecule type" value="Genomic_DNA"/>
</dbReference>
<reference evidence="2 3" key="1">
    <citation type="submission" date="2017-07" db="EMBL/GenBank/DDBJ databases">
        <title>Isolation and development of strain Bacillus megaterium SR7 for enhanced growth and metabolite production under supercritical carbon dioxide.</title>
        <authorList>
            <person name="Freedman A.J.E."/>
            <person name="Peet K.C."/>
            <person name="Boock J.T."/>
            <person name="Penn K."/>
            <person name="Prather K.L.J."/>
            <person name="Thompson J.R."/>
        </authorList>
    </citation>
    <scope>NUCLEOTIDE SEQUENCE [LARGE SCALE GENOMIC DNA]</scope>
    <source>
        <strain evidence="2 3">SR7</strain>
    </source>
</reference>
<dbReference type="Proteomes" id="UP000253834">
    <property type="component" value="Chromosome"/>
</dbReference>
<sequence>MNYTVQATQQTPAYIIYLIDVSASMNIQMGDKTRIEIVEAALNKAIRQMVFRSTKGSRVSPRYRISIFAYSDHVYDVLDGTKGIDELARKSDVKLRTERLTDTARAFSVVERKLKEELSYIKDCPAPLIFHMTDGEYTGEDPEPVVNRIMNMRVNDGPVLVENIFISDDVVDAPIADVKKWTGIMSEDVLKEDYANKLKRMSSPIPESYRELMIDEGYSIQQGAKMLLPGTNPELVSLGFQMSSATPIR</sequence>
<evidence type="ECO:0000313" key="3">
    <source>
        <dbReference type="Proteomes" id="UP000253834"/>
    </source>
</evidence>
<feature type="domain" description="VWFA" evidence="1">
    <location>
        <begin position="14"/>
        <end position="205"/>
    </location>
</feature>
<dbReference type="CDD" id="cd00198">
    <property type="entry name" value="vWFA"/>
    <property type="match status" value="1"/>
</dbReference>
<gene>
    <name evidence="2" type="ORF">CIB87_02775</name>
</gene>
<dbReference type="AlphaFoldDB" id="A0AA86LTU7"/>
<dbReference type="PROSITE" id="PS50234">
    <property type="entry name" value="VWFA"/>
    <property type="match status" value="1"/>
</dbReference>
<accession>A0AA86LTU7</accession>
<evidence type="ECO:0000259" key="1">
    <source>
        <dbReference type="PROSITE" id="PS50234"/>
    </source>
</evidence>
<dbReference type="InterPro" id="IPR002035">
    <property type="entry name" value="VWF_A"/>
</dbReference>
<dbReference type="SUPFAM" id="SSF53300">
    <property type="entry name" value="vWA-like"/>
    <property type="match status" value="1"/>
</dbReference>